<dbReference type="RefSeq" id="WP_104914062.1">
    <property type="nucleotide sequence ID" value="NZ_CP026923.1"/>
</dbReference>
<evidence type="ECO:0000313" key="2">
    <source>
        <dbReference type="Proteomes" id="UP000243077"/>
    </source>
</evidence>
<keyword evidence="2" id="KW-1185">Reference proteome</keyword>
<gene>
    <name evidence="1" type="ORF">C3B54_111670</name>
</gene>
<protein>
    <submittedName>
        <fullName evidence="1">MenG-like methyltransferase</fullName>
    </submittedName>
</protein>
<dbReference type="InterPro" id="IPR029063">
    <property type="entry name" value="SAM-dependent_MTases_sf"/>
</dbReference>
<keyword evidence="1" id="KW-0489">Methyltransferase</keyword>
<keyword evidence="1" id="KW-0808">Transferase</keyword>
<dbReference type="Pfam" id="PF13578">
    <property type="entry name" value="Methyltransf_24"/>
    <property type="match status" value="1"/>
</dbReference>
<proteinExistence type="predicted"/>
<dbReference type="AlphaFoldDB" id="A0A2L2BSF5"/>
<dbReference type="GO" id="GO:0008168">
    <property type="term" value="F:methyltransferase activity"/>
    <property type="evidence" value="ECO:0007669"/>
    <property type="project" value="UniProtKB-KW"/>
</dbReference>
<sequence length="241" mass="27084">MSDALRALAHQHMNRPTVELVSGVGREGVLNALGGKKNVGIELGVAAGSFSAKMTGSGKFAKVFGVDTYDDYYHHIDEYRAALGAVGLHTNYSLLRMTFEEARELFPDEFFDFVYVDGFAHTGQEGGQTLADWFPTVKVGGVMAGDDYHDDWPLVQWAVNDFAEALGVGLKQTERTEDHSYNRYPSWFFVKTSESTARVYEPHPELVRVATEEKQRIARHRQAKTRKRARKNLARRILGRA</sequence>
<dbReference type="OrthoDB" id="240750at2"/>
<dbReference type="EMBL" id="CP026923">
    <property type="protein sequence ID" value="AVG24605.1"/>
    <property type="molecule type" value="Genomic_DNA"/>
</dbReference>
<dbReference type="KEGG" id="psai:C3B54_111670"/>
<dbReference type="Proteomes" id="UP000243077">
    <property type="component" value="Chromosome"/>
</dbReference>
<reference evidence="1 2" key="1">
    <citation type="submission" date="2018-02" db="EMBL/GenBank/DDBJ databases">
        <title>Complete genome of the streamlined marine actinobacterium Pontimonas salivibrio CL-TW6 adapted to coastal planktonic lifestype.</title>
        <authorList>
            <person name="Cho B.C."/>
            <person name="Hardies S.C."/>
            <person name="Jang G.I."/>
            <person name="Hwang C.Y."/>
        </authorList>
    </citation>
    <scope>NUCLEOTIDE SEQUENCE [LARGE SCALE GENOMIC DNA]</scope>
    <source>
        <strain evidence="1 2">CL-TW6</strain>
    </source>
</reference>
<dbReference type="Gene3D" id="3.40.50.150">
    <property type="entry name" value="Vaccinia Virus protein VP39"/>
    <property type="match status" value="1"/>
</dbReference>
<name>A0A2L2BSF5_9MICO</name>
<organism evidence="1 2">
    <name type="scientific">Pontimonas salivibrio</name>
    <dbReference type="NCBI Taxonomy" id="1159327"/>
    <lineage>
        <taxon>Bacteria</taxon>
        <taxon>Bacillati</taxon>
        <taxon>Actinomycetota</taxon>
        <taxon>Actinomycetes</taxon>
        <taxon>Micrococcales</taxon>
        <taxon>Microbacteriaceae</taxon>
        <taxon>Pontimonas</taxon>
    </lineage>
</organism>
<accession>A0A2L2BSF5</accession>
<dbReference type="SUPFAM" id="SSF53335">
    <property type="entry name" value="S-adenosyl-L-methionine-dependent methyltransferases"/>
    <property type="match status" value="1"/>
</dbReference>
<dbReference type="GO" id="GO:0032259">
    <property type="term" value="P:methylation"/>
    <property type="evidence" value="ECO:0007669"/>
    <property type="project" value="UniProtKB-KW"/>
</dbReference>
<evidence type="ECO:0000313" key="1">
    <source>
        <dbReference type="EMBL" id="AVG24605.1"/>
    </source>
</evidence>